<feature type="domain" description="Nudix hydrolase" evidence="3">
    <location>
        <begin position="45"/>
        <end position="176"/>
    </location>
</feature>
<dbReference type="PROSITE" id="PS00893">
    <property type="entry name" value="NUDIX_BOX"/>
    <property type="match status" value="1"/>
</dbReference>
<dbReference type="PROSITE" id="PS51462">
    <property type="entry name" value="NUDIX"/>
    <property type="match status" value="1"/>
</dbReference>
<evidence type="ECO:0000256" key="2">
    <source>
        <dbReference type="ARBA" id="ARBA00022801"/>
    </source>
</evidence>
<dbReference type="InterPro" id="IPR015797">
    <property type="entry name" value="NUDIX_hydrolase-like_dom_sf"/>
</dbReference>
<dbReference type="GO" id="GO:0016787">
    <property type="term" value="F:hydrolase activity"/>
    <property type="evidence" value="ECO:0007669"/>
    <property type="project" value="UniProtKB-KW"/>
</dbReference>
<dbReference type="Gene3D" id="3.90.79.10">
    <property type="entry name" value="Nucleoside Triphosphate Pyrophosphohydrolase"/>
    <property type="match status" value="1"/>
</dbReference>
<dbReference type="EMBL" id="BONY01000007">
    <property type="protein sequence ID" value="GIH03398.1"/>
    <property type="molecule type" value="Genomic_DNA"/>
</dbReference>
<accession>A0A8J3Q4Y3</accession>
<evidence type="ECO:0000313" key="4">
    <source>
        <dbReference type="EMBL" id="GIH03398.1"/>
    </source>
</evidence>
<dbReference type="InterPro" id="IPR000086">
    <property type="entry name" value="NUDIX_hydrolase_dom"/>
</dbReference>
<dbReference type="Pfam" id="PF00293">
    <property type="entry name" value="NUDIX"/>
    <property type="match status" value="1"/>
</dbReference>
<evidence type="ECO:0000313" key="5">
    <source>
        <dbReference type="Proteomes" id="UP000612899"/>
    </source>
</evidence>
<keyword evidence="2 4" id="KW-0378">Hydrolase</keyword>
<dbReference type="AlphaFoldDB" id="A0A8J3Q4Y3"/>
<gene>
    <name evidence="4" type="ORF">Rhe02_14650</name>
</gene>
<dbReference type="InterPro" id="IPR020084">
    <property type="entry name" value="NUDIX_hydrolase_CS"/>
</dbReference>
<keyword evidence="5" id="KW-1185">Reference proteome</keyword>
<dbReference type="PANTHER" id="PTHR11839">
    <property type="entry name" value="UDP/ADP-SUGAR PYROPHOSPHATASE"/>
    <property type="match status" value="1"/>
</dbReference>
<sequence length="193" mass="21179">MSTWTAKMKDATLLSSEVLVAKPKRFVRELLRMPDGQEIEWYFADTTPSVMVVPVTENGDVVMVRQYRHNLKKDTLELPAGIVSADEPVADAALRELVEETGYVLTDGGTLHALGSYYALPSETNKYVNLFLATPVHFAGQAQGDTEIEKYFDMSTVHMPFSEALAQIGKQIDGLETAGALLLARNKLSSLAA</sequence>
<dbReference type="GO" id="GO:0006753">
    <property type="term" value="P:nucleoside phosphate metabolic process"/>
    <property type="evidence" value="ECO:0007669"/>
    <property type="project" value="TreeGrafter"/>
</dbReference>
<protein>
    <submittedName>
        <fullName evidence="4">NUDIX hydrolase</fullName>
    </submittedName>
</protein>
<evidence type="ECO:0000259" key="3">
    <source>
        <dbReference type="PROSITE" id="PS51462"/>
    </source>
</evidence>
<dbReference type="SUPFAM" id="SSF55811">
    <property type="entry name" value="Nudix"/>
    <property type="match status" value="1"/>
</dbReference>
<organism evidence="4 5">
    <name type="scientific">Rhizocola hellebori</name>
    <dbReference type="NCBI Taxonomy" id="1392758"/>
    <lineage>
        <taxon>Bacteria</taxon>
        <taxon>Bacillati</taxon>
        <taxon>Actinomycetota</taxon>
        <taxon>Actinomycetes</taxon>
        <taxon>Micromonosporales</taxon>
        <taxon>Micromonosporaceae</taxon>
        <taxon>Rhizocola</taxon>
    </lineage>
</organism>
<proteinExistence type="predicted"/>
<dbReference type="GO" id="GO:0019693">
    <property type="term" value="P:ribose phosphate metabolic process"/>
    <property type="evidence" value="ECO:0007669"/>
    <property type="project" value="TreeGrafter"/>
</dbReference>
<dbReference type="Proteomes" id="UP000612899">
    <property type="component" value="Unassembled WGS sequence"/>
</dbReference>
<evidence type="ECO:0000256" key="1">
    <source>
        <dbReference type="ARBA" id="ARBA00001946"/>
    </source>
</evidence>
<reference evidence="4" key="1">
    <citation type="submission" date="2021-01" db="EMBL/GenBank/DDBJ databases">
        <title>Whole genome shotgun sequence of Rhizocola hellebori NBRC 109834.</title>
        <authorList>
            <person name="Komaki H."/>
            <person name="Tamura T."/>
        </authorList>
    </citation>
    <scope>NUCLEOTIDE SEQUENCE</scope>
    <source>
        <strain evidence="4">NBRC 109834</strain>
    </source>
</reference>
<comment type="caution">
    <text evidence="4">The sequence shown here is derived from an EMBL/GenBank/DDBJ whole genome shotgun (WGS) entry which is preliminary data.</text>
</comment>
<comment type="cofactor">
    <cofactor evidence="1">
        <name>Mg(2+)</name>
        <dbReference type="ChEBI" id="CHEBI:18420"/>
    </cofactor>
</comment>
<name>A0A8J3Q4Y3_9ACTN</name>
<dbReference type="PANTHER" id="PTHR11839:SF18">
    <property type="entry name" value="NUDIX HYDROLASE DOMAIN-CONTAINING PROTEIN"/>
    <property type="match status" value="1"/>
</dbReference>